<keyword evidence="2" id="KW-0808">Transferase</keyword>
<feature type="coiled-coil region" evidence="4">
    <location>
        <begin position="180"/>
        <end position="439"/>
    </location>
</feature>
<dbReference type="GO" id="GO:0004674">
    <property type="term" value="F:protein serine/threonine kinase activity"/>
    <property type="evidence" value="ECO:0007669"/>
    <property type="project" value="UniProtKB-KW"/>
</dbReference>
<keyword evidence="1" id="KW-0723">Serine/threonine-protein kinase</keyword>
<sequence>MSNCKIICEMPDMQIIHLECKPQDVKDELSKRTNQISHDSIILIDISETVQKGSNSISQTKNTEIRDYIYFKVYDVTLLYEELIEMRKIKAETELKIKEIEDKYNLLQLDQITMANNSNSQDQRIIQLEQENKIFQSKNKQLEMEVDSWKNTINYMWQSYSNHLSQLILQFNFNSAQANQGQQMKNLENLETQIQVLQVQLQYLNKETDEQKQKLKQKKEKLDKANSNFFNAENHIKQQNDKIQKYEIEIIHLKDSINKQELNNSHSLSYTQDDGKNALISKENQIQKLQYSNNNLTQKIQNLELEIQQLSDSKLNVETQNNILNCKIMSLAQTIDQLNQEIQAMQIKIIRKVSDSNKGIINNNKDNEKQLESESKFKKLNEEMKEKQHQVEIQQLFDEIKIQSADILRAKQTEINQLKAEKEEQIKLIQDQNNKFEQNLNSKILQNNMLEQVNYGLYSNLEQSNQHLHMKYQENNYLTETIYNLQKSLDMEQQNSIADIEKLKSKLKQQKEQLEGFAQEGLQEIQTIVSQQKDQIKNCENEIKKLRDYIDDLEMKLQILNTKVEEATSNLQRKEIEIKKYKNINQNLNQQIEQLQSDKLQLRNEKQNLEFITSCQNQRIIGLMSNLDELDQIESDFFKNKSDFDTQTDQLRILQKQKELLDLENNDLKNSLQQQWKELQQQKVDEKQCSESKIIQLESIIAKLEQELMMVCNNNREIQDTVRQCKLKISEKEGRIMQLEIQLNQKEKKIQDLIAELQLNIKNHILSKLSNYDDTYNDKIIGIMEKIMSSPYKINQFKKDENIKFDLEEYEIFEISSDNEQAKQLLNNNQIYLFEKCLRKIPKGKVTLNRSKQPSAVSTFFKGYLSVVSEASQNEFKGKFFLIKDLNTQTQPFTTIDEAIQMSKNDFLCQFLMEQFNKVLQSEKLKEGDYRIARQFVLEIKDKLEYYYCEMVEEGEFKKINGGVFELKISEVDSYFNAFTKYVYTFSNHNYIITYLQICGKIVYDMIVSTSNKWLFSFQDQGQAEIQQVLEILNMSPMFWNEKVEKIAQKGLK</sequence>
<feature type="coiled-coil region" evidence="4">
    <location>
        <begin position="83"/>
        <end position="152"/>
    </location>
</feature>
<feature type="domain" description="Alpha-type protein kinase" evidence="5">
    <location>
        <begin position="873"/>
        <end position="1028"/>
    </location>
</feature>
<evidence type="ECO:0000256" key="1">
    <source>
        <dbReference type="ARBA" id="ARBA00022527"/>
    </source>
</evidence>
<gene>
    <name evidence="6" type="ORF">POCTA_138.1.T2610006</name>
</gene>
<reference evidence="6" key="1">
    <citation type="submission" date="2021-01" db="EMBL/GenBank/DDBJ databases">
        <authorList>
            <consortium name="Genoscope - CEA"/>
            <person name="William W."/>
        </authorList>
    </citation>
    <scope>NUCLEOTIDE SEQUENCE</scope>
</reference>
<accession>A0A8S1YNR8</accession>
<evidence type="ECO:0000313" key="6">
    <source>
        <dbReference type="EMBL" id="CAD8215463.1"/>
    </source>
</evidence>
<comment type="caution">
    <text evidence="6">The sequence shown here is derived from an EMBL/GenBank/DDBJ whole genome shotgun (WGS) entry which is preliminary data.</text>
</comment>
<feature type="coiled-coil region" evidence="4">
    <location>
        <begin position="651"/>
        <end position="763"/>
    </location>
</feature>
<evidence type="ECO:0000256" key="2">
    <source>
        <dbReference type="ARBA" id="ARBA00022679"/>
    </source>
</evidence>
<evidence type="ECO:0000259" key="5">
    <source>
        <dbReference type="Pfam" id="PF02816"/>
    </source>
</evidence>
<proteinExistence type="predicted"/>
<keyword evidence="7" id="KW-1185">Reference proteome</keyword>
<keyword evidence="4" id="KW-0175">Coiled coil</keyword>
<protein>
    <recommendedName>
        <fullName evidence="5">Alpha-type protein kinase domain-containing protein</fullName>
    </recommendedName>
</protein>
<name>A0A8S1YNR8_PAROT</name>
<dbReference type="OrthoDB" id="311121at2759"/>
<feature type="coiled-coil region" evidence="4">
    <location>
        <begin position="493"/>
        <end position="612"/>
    </location>
</feature>
<dbReference type="EMBL" id="CAJJDP010000265">
    <property type="protein sequence ID" value="CAD8215463.1"/>
    <property type="molecule type" value="Genomic_DNA"/>
</dbReference>
<dbReference type="Pfam" id="PF02816">
    <property type="entry name" value="Alpha_kinase"/>
    <property type="match status" value="1"/>
</dbReference>
<evidence type="ECO:0000256" key="3">
    <source>
        <dbReference type="ARBA" id="ARBA00022777"/>
    </source>
</evidence>
<evidence type="ECO:0000313" key="7">
    <source>
        <dbReference type="Proteomes" id="UP000683925"/>
    </source>
</evidence>
<dbReference type="GO" id="GO:0005524">
    <property type="term" value="F:ATP binding"/>
    <property type="evidence" value="ECO:0007669"/>
    <property type="project" value="InterPro"/>
</dbReference>
<evidence type="ECO:0000256" key="4">
    <source>
        <dbReference type="SAM" id="Coils"/>
    </source>
</evidence>
<keyword evidence="3" id="KW-0418">Kinase</keyword>
<dbReference type="Proteomes" id="UP000683925">
    <property type="component" value="Unassembled WGS sequence"/>
</dbReference>
<dbReference type="AlphaFoldDB" id="A0A8S1YNR8"/>
<dbReference type="InterPro" id="IPR004166">
    <property type="entry name" value="a-kinase_dom"/>
</dbReference>
<organism evidence="6 7">
    <name type="scientific">Paramecium octaurelia</name>
    <dbReference type="NCBI Taxonomy" id="43137"/>
    <lineage>
        <taxon>Eukaryota</taxon>
        <taxon>Sar</taxon>
        <taxon>Alveolata</taxon>
        <taxon>Ciliophora</taxon>
        <taxon>Intramacronucleata</taxon>
        <taxon>Oligohymenophorea</taxon>
        <taxon>Peniculida</taxon>
        <taxon>Parameciidae</taxon>
        <taxon>Paramecium</taxon>
    </lineage>
</organism>